<accession>A0A8T0VFZ1</accession>
<evidence type="ECO:0000313" key="2">
    <source>
        <dbReference type="EMBL" id="KAG2632224.1"/>
    </source>
</evidence>
<evidence type="ECO:0000313" key="3">
    <source>
        <dbReference type="Proteomes" id="UP000823388"/>
    </source>
</evidence>
<reference evidence="2" key="1">
    <citation type="submission" date="2020-05" db="EMBL/GenBank/DDBJ databases">
        <title>WGS assembly of Panicum virgatum.</title>
        <authorList>
            <person name="Lovell J.T."/>
            <person name="Jenkins J."/>
            <person name="Shu S."/>
            <person name="Juenger T.E."/>
            <person name="Schmutz J."/>
        </authorList>
    </citation>
    <scope>NUCLEOTIDE SEQUENCE</scope>
    <source>
        <strain evidence="2">AP13</strain>
    </source>
</reference>
<dbReference type="Proteomes" id="UP000823388">
    <property type="component" value="Chromosome 2N"/>
</dbReference>
<proteinExistence type="predicted"/>
<keyword evidence="3" id="KW-1185">Reference proteome</keyword>
<name>A0A8T0VFZ1_PANVG</name>
<comment type="caution">
    <text evidence="2">The sequence shown here is derived from an EMBL/GenBank/DDBJ whole genome shotgun (WGS) entry which is preliminary data.</text>
</comment>
<dbReference type="AlphaFoldDB" id="A0A8T0VFZ1"/>
<protein>
    <submittedName>
        <fullName evidence="2">Uncharacterized protein</fullName>
    </submittedName>
</protein>
<gene>
    <name evidence="2" type="ORF">PVAP13_2NG076200</name>
</gene>
<evidence type="ECO:0000256" key="1">
    <source>
        <dbReference type="SAM" id="MobiDB-lite"/>
    </source>
</evidence>
<feature type="region of interest" description="Disordered" evidence="1">
    <location>
        <begin position="56"/>
        <end position="79"/>
    </location>
</feature>
<organism evidence="2 3">
    <name type="scientific">Panicum virgatum</name>
    <name type="common">Blackwell switchgrass</name>
    <dbReference type="NCBI Taxonomy" id="38727"/>
    <lineage>
        <taxon>Eukaryota</taxon>
        <taxon>Viridiplantae</taxon>
        <taxon>Streptophyta</taxon>
        <taxon>Embryophyta</taxon>
        <taxon>Tracheophyta</taxon>
        <taxon>Spermatophyta</taxon>
        <taxon>Magnoliopsida</taxon>
        <taxon>Liliopsida</taxon>
        <taxon>Poales</taxon>
        <taxon>Poaceae</taxon>
        <taxon>PACMAD clade</taxon>
        <taxon>Panicoideae</taxon>
        <taxon>Panicodae</taxon>
        <taxon>Paniceae</taxon>
        <taxon>Panicinae</taxon>
        <taxon>Panicum</taxon>
        <taxon>Panicum sect. Hiantes</taxon>
    </lineage>
</organism>
<sequence length="79" mass="8453">MSGLAKVSRQGRRCRHHKQASCCPELLAVPCERRAAMLAMVRKKGMCARVAFADGDDGGGKASTSRRGVGPTRSMSTVF</sequence>
<dbReference type="EMBL" id="CM029040">
    <property type="protein sequence ID" value="KAG2632224.1"/>
    <property type="molecule type" value="Genomic_DNA"/>
</dbReference>